<dbReference type="Gene3D" id="1.25.40.390">
    <property type="match status" value="1"/>
</dbReference>
<dbReference type="Proteomes" id="UP000184513">
    <property type="component" value="Unassembled WGS sequence"/>
</dbReference>
<evidence type="ECO:0000313" key="8">
    <source>
        <dbReference type="Proteomes" id="UP000184513"/>
    </source>
</evidence>
<keyword evidence="5" id="KW-0998">Cell outer membrane</keyword>
<dbReference type="PROSITE" id="PS51257">
    <property type="entry name" value="PROKAR_LIPOPROTEIN"/>
    <property type="match status" value="1"/>
</dbReference>
<proteinExistence type="inferred from homology"/>
<feature type="domain" description="RagB/SusD" evidence="6">
    <location>
        <begin position="320"/>
        <end position="627"/>
    </location>
</feature>
<comment type="subcellular location">
    <subcellularLocation>
        <location evidence="1">Cell outer membrane</location>
    </subcellularLocation>
</comment>
<dbReference type="Pfam" id="PF07980">
    <property type="entry name" value="SusD_RagB"/>
    <property type="match status" value="1"/>
</dbReference>
<keyword evidence="3" id="KW-0732">Signal</keyword>
<dbReference type="EMBL" id="FRCY01000005">
    <property type="protein sequence ID" value="SHM98218.1"/>
    <property type="molecule type" value="Genomic_DNA"/>
</dbReference>
<keyword evidence="4" id="KW-0472">Membrane</keyword>
<evidence type="ECO:0000256" key="5">
    <source>
        <dbReference type="ARBA" id="ARBA00023237"/>
    </source>
</evidence>
<dbReference type="SUPFAM" id="SSF48452">
    <property type="entry name" value="TPR-like"/>
    <property type="match status" value="1"/>
</dbReference>
<evidence type="ECO:0000256" key="2">
    <source>
        <dbReference type="ARBA" id="ARBA00006275"/>
    </source>
</evidence>
<protein>
    <submittedName>
        <fullName evidence="7">Starch-binding associating with outer membrane</fullName>
    </submittedName>
</protein>
<dbReference type="OrthoDB" id="5694214at2"/>
<organism evidence="7 8">
    <name type="scientific">Cyclobacterium lianum</name>
    <dbReference type="NCBI Taxonomy" id="388280"/>
    <lineage>
        <taxon>Bacteria</taxon>
        <taxon>Pseudomonadati</taxon>
        <taxon>Bacteroidota</taxon>
        <taxon>Cytophagia</taxon>
        <taxon>Cytophagales</taxon>
        <taxon>Cyclobacteriaceae</taxon>
        <taxon>Cyclobacterium</taxon>
    </lineage>
</organism>
<dbReference type="InterPro" id="IPR041662">
    <property type="entry name" value="SusD-like_2"/>
</dbReference>
<accession>A0A1M7N419</accession>
<gene>
    <name evidence="7" type="ORF">SAMN04488057_10544</name>
</gene>
<comment type="similarity">
    <text evidence="2">Belongs to the SusD family.</text>
</comment>
<dbReference type="AlphaFoldDB" id="A0A1M7N419"/>
<keyword evidence="8" id="KW-1185">Reference proteome</keyword>
<dbReference type="GO" id="GO:0009279">
    <property type="term" value="C:cell outer membrane"/>
    <property type="evidence" value="ECO:0007669"/>
    <property type="project" value="UniProtKB-SubCell"/>
</dbReference>
<sequence>MKFNLKYIRTLMLLITMSFYGCVEDFLERYPLDAMTDATYFTSANDLKVMANGFYRLFPRYHFQSQGNGPLNNNLDANTDIQVGTGPSGFLFQRGASGQAPPTDGSWNGNFTWIRQVNYMINNARRVDVSVESNQYTGEAYFFRAWVYLNMLERYGDVPIYTEVLDTDSEALYRERDSRYDVAKFIIQDLDSAIANMGWKNSTFVTPGRVTKEAALVMKARAALFEGTWERYHGAKNTPFAVTGQDGTEFLQMVEPTIQQLIDYQGSNIFRAGGPFNEAYNQLFSQQDAASSAGVFLYRIYDVNEIVGHNFYDLVVDNAQALTWKLVNSYLDKEGVPQELSSLPIDYTRLNSLGENLDPRFRQSVWTPDRGPQQQIPGYGTTPTPLPLRYPQLNNVFSANYTSTGLRRWKGAIMDNNEWRNGSTDEVLIRYAEGLLALAEAKAILGTINQGDLDKTVNLLRERVGMAPMSLAEINSWPISYAIENGFEPSESNIVNEIRRERLVELAFEGHRQNDLKRWAVFHHVINDWKPKGAHFQEFADYYNDPSTLAADGINPDNTGIWALTQGEDYETFSDGYINPFFRNPDFQENGEGYFIEPGRVYLAPIPRNEIEVYADAGYELTQNPGWF</sequence>
<evidence type="ECO:0000259" key="6">
    <source>
        <dbReference type="Pfam" id="PF07980"/>
    </source>
</evidence>
<dbReference type="Pfam" id="PF12771">
    <property type="entry name" value="SusD-like_2"/>
    <property type="match status" value="1"/>
</dbReference>
<evidence type="ECO:0000256" key="3">
    <source>
        <dbReference type="ARBA" id="ARBA00022729"/>
    </source>
</evidence>
<evidence type="ECO:0000313" key="7">
    <source>
        <dbReference type="EMBL" id="SHM98218.1"/>
    </source>
</evidence>
<name>A0A1M7N419_9BACT</name>
<dbReference type="InterPro" id="IPR011990">
    <property type="entry name" value="TPR-like_helical_dom_sf"/>
</dbReference>
<reference evidence="7 8" key="1">
    <citation type="submission" date="2016-11" db="EMBL/GenBank/DDBJ databases">
        <authorList>
            <person name="Jaros S."/>
            <person name="Januszkiewicz K."/>
            <person name="Wedrychowicz H."/>
        </authorList>
    </citation>
    <scope>NUCLEOTIDE SEQUENCE [LARGE SCALE GENOMIC DNA]</scope>
    <source>
        <strain evidence="7 8">CGMCC 1.6102</strain>
    </source>
</reference>
<dbReference type="InterPro" id="IPR012944">
    <property type="entry name" value="SusD_RagB_dom"/>
</dbReference>
<dbReference type="STRING" id="388280.SAMN04488057_10544"/>
<evidence type="ECO:0000256" key="4">
    <source>
        <dbReference type="ARBA" id="ARBA00023136"/>
    </source>
</evidence>
<evidence type="ECO:0000256" key="1">
    <source>
        <dbReference type="ARBA" id="ARBA00004442"/>
    </source>
</evidence>